<dbReference type="Gene3D" id="3.40.50.300">
    <property type="entry name" value="P-loop containing nucleotide triphosphate hydrolases"/>
    <property type="match status" value="2"/>
</dbReference>
<dbReference type="GO" id="GO:0006302">
    <property type="term" value="P:double-strand break repair"/>
    <property type="evidence" value="ECO:0007669"/>
    <property type="project" value="InterPro"/>
</dbReference>
<dbReference type="GO" id="GO:0016887">
    <property type="term" value="F:ATP hydrolysis activity"/>
    <property type="evidence" value="ECO:0007669"/>
    <property type="project" value="InterPro"/>
</dbReference>
<proteinExistence type="predicted"/>
<evidence type="ECO:0000259" key="2">
    <source>
        <dbReference type="Pfam" id="PF13476"/>
    </source>
</evidence>
<feature type="domain" description="ATPase AAA-type core" evidence="1">
    <location>
        <begin position="241"/>
        <end position="343"/>
    </location>
</feature>
<sequence length="362" mass="40326">MKVARITLSNLKRFEHLEIDLRNDLTGDLATEFLLLGDNGSGKTTVLQAVALCLSIAMGRTRDVESFQWLGWMPGRYQRWGEPRVELEVHFDPAEIAATQAVAERWAQTGQGSDFEFVAPGDSEVVTVTLQGGRVVAPSKEAIFQFRGRAYATRLLRTDPSVRDRFADLPGVFWFDQFRNLATPPAERPDGSEENAGRISFNVGVARLRKHLNSWQLARLGGGAPQAHDFLMELENAYKRVFPGRSFGTPEPMFRGGSPTPEDYYFILSDGSRTYDIEEMSAGEHSVFPMLYEFVRQQVRSSVVLIDEIDLNLHPPLAQSLVSALPALGPNCQFIFSSHSEAVRDLIAAEDIHRLAGGRPCL</sequence>
<protein>
    <submittedName>
        <fullName evidence="3">AAA family ATPase</fullName>
    </submittedName>
</protein>
<accession>A0A9X0W8D2</accession>
<dbReference type="InterPro" id="IPR003959">
    <property type="entry name" value="ATPase_AAA_core"/>
</dbReference>
<organism evidence="3 4">
    <name type="scientific">Lamprobacter modestohalophilus</name>
    <dbReference type="NCBI Taxonomy" id="1064514"/>
    <lineage>
        <taxon>Bacteria</taxon>
        <taxon>Pseudomonadati</taxon>
        <taxon>Pseudomonadota</taxon>
        <taxon>Gammaproteobacteria</taxon>
        <taxon>Chromatiales</taxon>
        <taxon>Chromatiaceae</taxon>
        <taxon>Lamprobacter</taxon>
    </lineage>
</organism>
<dbReference type="RefSeq" id="WP_200242728.1">
    <property type="nucleotide sequence ID" value="NZ_NRRY01000012.1"/>
</dbReference>
<comment type="caution">
    <text evidence="3">The sequence shown here is derived from an EMBL/GenBank/DDBJ whole genome shotgun (WGS) entry which is preliminary data.</text>
</comment>
<dbReference type="InterPro" id="IPR051396">
    <property type="entry name" value="Bact_Antivir_Def_Nuclease"/>
</dbReference>
<dbReference type="InterPro" id="IPR038729">
    <property type="entry name" value="Rad50/SbcC_AAA"/>
</dbReference>
<dbReference type="Proteomes" id="UP001138768">
    <property type="component" value="Unassembled WGS sequence"/>
</dbReference>
<dbReference type="PANTHER" id="PTHR43581">
    <property type="entry name" value="ATP/GTP PHOSPHATASE"/>
    <property type="match status" value="1"/>
</dbReference>
<dbReference type="EMBL" id="NRRY01000012">
    <property type="protein sequence ID" value="MBK1618664.1"/>
    <property type="molecule type" value="Genomic_DNA"/>
</dbReference>
<gene>
    <name evidence="3" type="ORF">CKO42_09505</name>
</gene>
<evidence type="ECO:0000313" key="4">
    <source>
        <dbReference type="Proteomes" id="UP001138768"/>
    </source>
</evidence>
<evidence type="ECO:0000313" key="3">
    <source>
        <dbReference type="EMBL" id="MBK1618664.1"/>
    </source>
</evidence>
<dbReference type="InterPro" id="IPR027417">
    <property type="entry name" value="P-loop_NTPase"/>
</dbReference>
<dbReference type="Pfam" id="PF13304">
    <property type="entry name" value="AAA_21"/>
    <property type="match status" value="1"/>
</dbReference>
<dbReference type="SUPFAM" id="SSF52540">
    <property type="entry name" value="P-loop containing nucleoside triphosphate hydrolases"/>
    <property type="match status" value="1"/>
</dbReference>
<name>A0A9X0W8D2_9GAMM</name>
<dbReference type="Pfam" id="PF13476">
    <property type="entry name" value="AAA_23"/>
    <property type="match status" value="1"/>
</dbReference>
<dbReference type="AlphaFoldDB" id="A0A9X0W8D2"/>
<keyword evidence="4" id="KW-1185">Reference proteome</keyword>
<reference evidence="3 4" key="1">
    <citation type="journal article" date="2020" name="Microorganisms">
        <title>Osmotic Adaptation and Compatible Solute Biosynthesis of Phototrophic Bacteria as Revealed from Genome Analyses.</title>
        <authorList>
            <person name="Imhoff J.F."/>
            <person name="Rahn T."/>
            <person name="Kunzel S."/>
            <person name="Keller A."/>
            <person name="Neulinger S.C."/>
        </authorList>
    </citation>
    <scope>NUCLEOTIDE SEQUENCE [LARGE SCALE GENOMIC DNA]</scope>
    <source>
        <strain evidence="3 4">DSM 25653</strain>
    </source>
</reference>
<dbReference type="GO" id="GO:0005524">
    <property type="term" value="F:ATP binding"/>
    <property type="evidence" value="ECO:0007669"/>
    <property type="project" value="InterPro"/>
</dbReference>
<feature type="domain" description="Rad50/SbcC-type AAA" evidence="2">
    <location>
        <begin position="5"/>
        <end position="55"/>
    </location>
</feature>
<evidence type="ECO:0000259" key="1">
    <source>
        <dbReference type="Pfam" id="PF13304"/>
    </source>
</evidence>
<dbReference type="PANTHER" id="PTHR43581:SF2">
    <property type="entry name" value="EXCINUCLEASE ATPASE SUBUNIT"/>
    <property type="match status" value="1"/>
</dbReference>